<feature type="binding site" evidence="1">
    <location>
        <position position="291"/>
    </location>
    <ligand>
        <name>2-oxoglutarate</name>
        <dbReference type="ChEBI" id="CHEBI:16810"/>
    </ligand>
</feature>
<dbReference type="Proteomes" id="UP000016924">
    <property type="component" value="Unassembled WGS sequence"/>
</dbReference>
<feature type="binding site" evidence="1">
    <location>
        <position position="201"/>
    </location>
    <ligand>
        <name>2-oxoglutarate</name>
        <dbReference type="ChEBI" id="CHEBI:16810"/>
    </ligand>
</feature>
<feature type="binding site" evidence="1">
    <location>
        <position position="271"/>
    </location>
    <ligand>
        <name>2-oxoglutarate</name>
        <dbReference type="ChEBI" id="CHEBI:16810"/>
    </ligand>
</feature>
<dbReference type="HOGENOM" id="CLU_048788_0_0_1"/>
<accession>R7YK81</accession>
<dbReference type="PANTHER" id="PTHR31573">
    <property type="entry name" value="ALPHA-KETOGLUTARATE-DEPENDENT DIOXYGENASE ALKB HOMOLOG 2"/>
    <property type="match status" value="1"/>
</dbReference>
<evidence type="ECO:0000313" key="4">
    <source>
        <dbReference type="EMBL" id="EON62031.1"/>
    </source>
</evidence>
<dbReference type="OMA" id="RPIPKCL"/>
<dbReference type="GO" id="GO:0008198">
    <property type="term" value="F:ferrous iron binding"/>
    <property type="evidence" value="ECO:0007669"/>
    <property type="project" value="TreeGrafter"/>
</dbReference>
<feature type="region of interest" description="Disordered" evidence="2">
    <location>
        <begin position="1"/>
        <end position="41"/>
    </location>
</feature>
<dbReference type="AlphaFoldDB" id="R7YK81"/>
<feature type="binding site" evidence="1">
    <location>
        <position position="289"/>
    </location>
    <ligand>
        <name>2-oxoglutarate</name>
        <dbReference type="ChEBI" id="CHEBI:16810"/>
    </ligand>
</feature>
<name>R7YK81_CONA1</name>
<sequence>MSKKRTLDGFFKPAQSKKPKLGTDTESASIPEDTLPRDASNHPTYPYPVPHFPTSITDALAFAPATEGRAINDQPDLDLVYFEPYIPKEVHKELFKFLRQELFFYRVQYTIKRGAAETSISTPRYTTVFGVDASSYFSPTGVLLDAESQRPIPKDRYTCHPRPLPQCLDALRILTEGSTDSTYNFCLVNYYASGADSISYHSDDERFLGPNPSIASFSLGAKRDFYMKHKPFPPAKNPSDPPPPETRQIKLALASGDMVLMRGSTQANWLHSIPKRKGGESERGRINITFRKAMVRGGTENYYRYNVGVGGVFGWDEGRGEMVPWEGGAKKGEKG</sequence>
<feature type="binding site" evidence="1">
    <location>
        <position position="189"/>
    </location>
    <ligand>
        <name>2-oxoglutarate</name>
        <dbReference type="ChEBI" id="CHEBI:16810"/>
    </ligand>
</feature>
<dbReference type="GO" id="GO:0051747">
    <property type="term" value="F:cytosine C-5 DNA demethylase activity"/>
    <property type="evidence" value="ECO:0007669"/>
    <property type="project" value="TreeGrafter"/>
</dbReference>
<evidence type="ECO:0000313" key="5">
    <source>
        <dbReference type="Proteomes" id="UP000016924"/>
    </source>
</evidence>
<gene>
    <name evidence="4" type="ORF">W97_01250</name>
</gene>
<feature type="binding site" evidence="1">
    <location>
        <position position="285"/>
    </location>
    <ligand>
        <name>2-oxoglutarate</name>
        <dbReference type="ChEBI" id="CHEBI:16810"/>
    </ligand>
</feature>
<dbReference type="EMBL" id="JH767557">
    <property type="protein sequence ID" value="EON62031.1"/>
    <property type="molecule type" value="Genomic_DNA"/>
</dbReference>
<reference evidence="5" key="1">
    <citation type="submission" date="2012-06" db="EMBL/GenBank/DDBJ databases">
        <title>The genome sequence of Coniosporium apollinis CBS 100218.</title>
        <authorList>
            <consortium name="The Broad Institute Genome Sequencing Platform"/>
            <person name="Cuomo C."/>
            <person name="Gorbushina A."/>
            <person name="Noack S."/>
            <person name="Walker B."/>
            <person name="Young S.K."/>
            <person name="Zeng Q."/>
            <person name="Gargeya S."/>
            <person name="Fitzgerald M."/>
            <person name="Haas B."/>
            <person name="Abouelleil A."/>
            <person name="Alvarado L."/>
            <person name="Arachchi H.M."/>
            <person name="Berlin A.M."/>
            <person name="Chapman S.B."/>
            <person name="Goldberg J."/>
            <person name="Griggs A."/>
            <person name="Gujja S."/>
            <person name="Hansen M."/>
            <person name="Howarth C."/>
            <person name="Imamovic A."/>
            <person name="Larimer J."/>
            <person name="McCowan C."/>
            <person name="Montmayeur A."/>
            <person name="Murphy C."/>
            <person name="Neiman D."/>
            <person name="Pearson M."/>
            <person name="Priest M."/>
            <person name="Roberts A."/>
            <person name="Saif S."/>
            <person name="Shea T."/>
            <person name="Sisk P."/>
            <person name="Sykes S."/>
            <person name="Wortman J."/>
            <person name="Nusbaum C."/>
            <person name="Birren B."/>
        </authorList>
    </citation>
    <scope>NUCLEOTIDE SEQUENCE [LARGE SCALE GENOMIC DNA]</scope>
    <source>
        <strain evidence="5">CBS 100218</strain>
    </source>
</reference>
<dbReference type="GO" id="GO:0035516">
    <property type="term" value="F:broad specificity oxidative DNA demethylase activity"/>
    <property type="evidence" value="ECO:0007669"/>
    <property type="project" value="TreeGrafter"/>
</dbReference>
<protein>
    <recommendedName>
        <fullName evidence="3">Fe2OG dioxygenase domain-containing protein</fullName>
    </recommendedName>
</protein>
<dbReference type="InterPro" id="IPR005123">
    <property type="entry name" value="Oxoglu/Fe-dep_dioxygenase_dom"/>
</dbReference>
<evidence type="ECO:0000256" key="1">
    <source>
        <dbReference type="PIRSR" id="PIRSR632852-1"/>
    </source>
</evidence>
<proteinExistence type="predicted"/>
<dbReference type="Gene3D" id="2.60.120.590">
    <property type="entry name" value="Alpha-ketoglutarate-dependent dioxygenase AlkB-like"/>
    <property type="match status" value="1"/>
</dbReference>
<dbReference type="InterPro" id="IPR032852">
    <property type="entry name" value="ALKBH2"/>
</dbReference>
<feature type="domain" description="Fe2OG dioxygenase" evidence="3">
    <location>
        <begin position="182"/>
        <end position="294"/>
    </location>
</feature>
<dbReference type="eggNOG" id="ENOG502R3Q4">
    <property type="taxonomic scope" value="Eukaryota"/>
</dbReference>
<dbReference type="PROSITE" id="PS51471">
    <property type="entry name" value="FE2OG_OXY"/>
    <property type="match status" value="1"/>
</dbReference>
<feature type="binding site" evidence="1">
    <location>
        <position position="191"/>
    </location>
    <ligand>
        <name>2-oxoglutarate</name>
        <dbReference type="ChEBI" id="CHEBI:16810"/>
    </ligand>
</feature>
<dbReference type="InterPro" id="IPR027450">
    <property type="entry name" value="AlkB-like"/>
</dbReference>
<feature type="binding site" evidence="1">
    <location>
        <position position="204"/>
    </location>
    <ligand>
        <name>substrate</name>
    </ligand>
</feature>
<dbReference type="GO" id="GO:0006307">
    <property type="term" value="P:DNA alkylation repair"/>
    <property type="evidence" value="ECO:0007669"/>
    <property type="project" value="TreeGrafter"/>
</dbReference>
<organism evidence="4 5">
    <name type="scientific">Coniosporium apollinis (strain CBS 100218)</name>
    <name type="common">Rock-inhabiting black yeast</name>
    <dbReference type="NCBI Taxonomy" id="1168221"/>
    <lineage>
        <taxon>Eukaryota</taxon>
        <taxon>Fungi</taxon>
        <taxon>Dikarya</taxon>
        <taxon>Ascomycota</taxon>
        <taxon>Pezizomycotina</taxon>
        <taxon>Dothideomycetes</taxon>
        <taxon>Dothideomycetes incertae sedis</taxon>
        <taxon>Coniosporium</taxon>
    </lineage>
</organism>
<dbReference type="OrthoDB" id="545910at2759"/>
<evidence type="ECO:0000259" key="3">
    <source>
        <dbReference type="PROSITE" id="PS51471"/>
    </source>
</evidence>
<dbReference type="Pfam" id="PF13532">
    <property type="entry name" value="2OG-FeII_Oxy_2"/>
    <property type="match status" value="1"/>
</dbReference>
<dbReference type="InterPro" id="IPR037151">
    <property type="entry name" value="AlkB-like_sf"/>
</dbReference>
<dbReference type="GeneID" id="19898561"/>
<dbReference type="SUPFAM" id="SSF51197">
    <property type="entry name" value="Clavaminate synthase-like"/>
    <property type="match status" value="1"/>
</dbReference>
<dbReference type="PANTHER" id="PTHR31573:SF1">
    <property type="entry name" value="DNA OXIDATIVE DEMETHYLASE ALKBH2"/>
    <property type="match status" value="1"/>
</dbReference>
<keyword evidence="5" id="KW-1185">Reference proteome</keyword>
<dbReference type="STRING" id="1168221.R7YK81"/>
<evidence type="ECO:0000256" key="2">
    <source>
        <dbReference type="SAM" id="MobiDB-lite"/>
    </source>
</evidence>
<dbReference type="RefSeq" id="XP_007777348.1">
    <property type="nucleotide sequence ID" value="XM_007779158.1"/>
</dbReference>